<organism evidence="2 3">
    <name type="scientific">Nocardioides mangrovi</name>
    <dbReference type="NCBI Taxonomy" id="2874580"/>
    <lineage>
        <taxon>Bacteria</taxon>
        <taxon>Bacillati</taxon>
        <taxon>Actinomycetota</taxon>
        <taxon>Actinomycetes</taxon>
        <taxon>Propionibacteriales</taxon>
        <taxon>Nocardioidaceae</taxon>
        <taxon>Nocardioides</taxon>
    </lineage>
</organism>
<gene>
    <name evidence="2" type="ORF">K8U61_05965</name>
</gene>
<protein>
    <submittedName>
        <fullName evidence="2">Uncharacterized protein</fullName>
    </submittedName>
</protein>
<feature type="signal peptide" evidence="1">
    <location>
        <begin position="1"/>
        <end position="22"/>
    </location>
</feature>
<proteinExistence type="predicted"/>
<dbReference type="Proteomes" id="UP000780875">
    <property type="component" value="Unassembled WGS sequence"/>
</dbReference>
<sequence length="518" mass="56211">MLPGPRLLFPTLISALSTALVAGVLTAAPATATAVADPEPEGSTAVAEQALATVEAALAPTAGARAEGRSTAPTETGTDLTMALRDLRIHQDELTTSAERARAAALLNNRPPTTSDWSDPQQRDFGSVRVHWDAGTAGNQWVSKVADVVKHVLATYDKAGYRAPESDGTRGGGNGLFDVYLDDLGPSYYGYCSTDQEPSDPGPYDTWAYCAFNTDYSWASAHTPLQNLKVTAAHEIFHAVQFAYDYFEDPWFYEATATWAEDELYTSINDNRQYLQDSPISNPTRPLDLGNGLSVYGGWIFFRYLTERFPRTVGGLPVIIRKIWEDADSVTGPDDYSIQAVTKVLADHDVSLRRVLADFAVANRRPAASYAEGKHYPQAPLRRTVTLTKAHRSTDWATVRLDHLATSTLAVAPGSGLASGWSLKIGVDLPNTKLGSAALVTVYRTHGDPRTHLVKLGKRGNGDAKVSFGSRAVDHVEITLTNAGTAYRCWQSGGAYSCHGRSKDDNRAMKWKVQAVRS</sequence>
<evidence type="ECO:0000313" key="2">
    <source>
        <dbReference type="EMBL" id="MBZ5737701.1"/>
    </source>
</evidence>
<reference evidence="2 3" key="1">
    <citation type="submission" date="2021-09" db="EMBL/GenBank/DDBJ databases">
        <title>Whole genome sequence of Nocardioides sp. GBK3QG-3.</title>
        <authorList>
            <person name="Tuo L."/>
        </authorList>
    </citation>
    <scope>NUCLEOTIDE SEQUENCE [LARGE SCALE GENOMIC DNA]</scope>
    <source>
        <strain evidence="2 3">GBK3QG-3</strain>
    </source>
</reference>
<keyword evidence="3" id="KW-1185">Reference proteome</keyword>
<feature type="chain" id="PRO_5045954772" evidence="1">
    <location>
        <begin position="23"/>
        <end position="518"/>
    </location>
</feature>
<evidence type="ECO:0000313" key="3">
    <source>
        <dbReference type="Proteomes" id="UP000780875"/>
    </source>
</evidence>
<keyword evidence="1" id="KW-0732">Signal</keyword>
<dbReference type="NCBIfam" id="NF045524">
    <property type="entry name" value="MXAN_6640_HExxH"/>
    <property type="match status" value="1"/>
</dbReference>
<evidence type="ECO:0000256" key="1">
    <source>
        <dbReference type="SAM" id="SignalP"/>
    </source>
</evidence>
<dbReference type="RefSeq" id="WP_224122077.1">
    <property type="nucleotide sequence ID" value="NZ_JAIQZJ010000002.1"/>
</dbReference>
<dbReference type="EMBL" id="JAIQZJ010000002">
    <property type="protein sequence ID" value="MBZ5737701.1"/>
    <property type="molecule type" value="Genomic_DNA"/>
</dbReference>
<name>A0ABS7U9S2_9ACTN</name>
<accession>A0ABS7U9S2</accession>
<comment type="caution">
    <text evidence="2">The sequence shown here is derived from an EMBL/GenBank/DDBJ whole genome shotgun (WGS) entry which is preliminary data.</text>
</comment>